<gene>
    <name evidence="3" type="ORF">TrRE_jg8694</name>
</gene>
<feature type="compositionally biased region" description="Polar residues" evidence="2">
    <location>
        <begin position="246"/>
        <end position="282"/>
    </location>
</feature>
<proteinExistence type="predicted"/>
<keyword evidence="1" id="KW-0175">Coiled coil</keyword>
<feature type="compositionally biased region" description="Polar residues" evidence="2">
    <location>
        <begin position="309"/>
        <end position="322"/>
    </location>
</feature>
<evidence type="ECO:0000313" key="3">
    <source>
        <dbReference type="EMBL" id="GMH46456.1"/>
    </source>
</evidence>
<dbReference type="EMBL" id="BRXZ01001784">
    <property type="protein sequence ID" value="GMH46456.1"/>
    <property type="molecule type" value="Genomic_DNA"/>
</dbReference>
<feature type="region of interest" description="Disordered" evidence="2">
    <location>
        <begin position="212"/>
        <end position="328"/>
    </location>
</feature>
<dbReference type="Proteomes" id="UP001165082">
    <property type="component" value="Unassembled WGS sequence"/>
</dbReference>
<protein>
    <submittedName>
        <fullName evidence="3">Uncharacterized protein</fullName>
    </submittedName>
</protein>
<name>A0A9W6Z644_9STRA</name>
<evidence type="ECO:0000256" key="2">
    <source>
        <dbReference type="SAM" id="MobiDB-lite"/>
    </source>
</evidence>
<dbReference type="OrthoDB" id="10505417at2759"/>
<evidence type="ECO:0000256" key="1">
    <source>
        <dbReference type="SAM" id="Coils"/>
    </source>
</evidence>
<organism evidence="3 4">
    <name type="scientific">Triparma retinervis</name>
    <dbReference type="NCBI Taxonomy" id="2557542"/>
    <lineage>
        <taxon>Eukaryota</taxon>
        <taxon>Sar</taxon>
        <taxon>Stramenopiles</taxon>
        <taxon>Ochrophyta</taxon>
        <taxon>Bolidophyceae</taxon>
        <taxon>Parmales</taxon>
        <taxon>Triparmaceae</taxon>
        <taxon>Triparma</taxon>
    </lineage>
</organism>
<comment type="caution">
    <text evidence="3">The sequence shown here is derived from an EMBL/GenBank/DDBJ whole genome shotgun (WGS) entry which is preliminary data.</text>
</comment>
<feature type="coiled-coil region" evidence="1">
    <location>
        <begin position="46"/>
        <end position="73"/>
    </location>
</feature>
<keyword evidence="4" id="KW-1185">Reference proteome</keyword>
<dbReference type="AlphaFoldDB" id="A0A9W6Z644"/>
<reference evidence="3" key="1">
    <citation type="submission" date="2022-07" db="EMBL/GenBank/DDBJ databases">
        <title>Genome analysis of Parmales, a sister group of diatoms, reveals the evolutionary specialization of diatoms from phago-mixotrophs to photoautotrophs.</title>
        <authorList>
            <person name="Ban H."/>
            <person name="Sato S."/>
            <person name="Yoshikawa S."/>
            <person name="Kazumasa Y."/>
            <person name="Nakamura Y."/>
            <person name="Ichinomiya M."/>
            <person name="Saitoh K."/>
            <person name="Sato N."/>
            <person name="Blanc-Mathieu R."/>
            <person name="Endo H."/>
            <person name="Kuwata A."/>
            <person name="Ogata H."/>
        </authorList>
    </citation>
    <scope>NUCLEOTIDE SEQUENCE</scope>
</reference>
<sequence length="328" mass="36831">MGNLVSCVEDNIFNPIESEIVPPSVHAQEEKYRLACEHHQTQVAALAVAQKDVDDLKKKKKKLKSKISEFVGNTSDRKRKLTALERCKLHLAEALEIKAEAKFELDEALKIQNDWVENEKTRRKELSKVLDAEREKKREEEERYNLQQRLDAERAALEKEERLREMRERRHSKEAMLNRELVQEVAPIHPRRTSKKVDTELAQLLEEAEEVILEGRGADAQGGEQEELPLPAPQPQPDTAFPPSSPGESGSTMASPSSVPSNLEASSPADTAHLDQSQQSPKQESDKTKTPQSAPWRKPSKSRLDPATPVSNGNSDTSQTLTEEVAAE</sequence>
<accession>A0A9W6Z644</accession>
<evidence type="ECO:0000313" key="4">
    <source>
        <dbReference type="Proteomes" id="UP001165082"/>
    </source>
</evidence>